<name>A0A067GS28_CITSI</name>
<evidence type="ECO:0000313" key="2">
    <source>
        <dbReference type="Proteomes" id="UP000027120"/>
    </source>
</evidence>
<keyword evidence="2" id="KW-1185">Reference proteome</keyword>
<dbReference type="Proteomes" id="UP000027120">
    <property type="component" value="Unassembled WGS sequence"/>
</dbReference>
<organism evidence="1 2">
    <name type="scientific">Citrus sinensis</name>
    <name type="common">Sweet orange</name>
    <name type="synonym">Citrus aurantium var. sinensis</name>
    <dbReference type="NCBI Taxonomy" id="2711"/>
    <lineage>
        <taxon>Eukaryota</taxon>
        <taxon>Viridiplantae</taxon>
        <taxon>Streptophyta</taxon>
        <taxon>Embryophyta</taxon>
        <taxon>Tracheophyta</taxon>
        <taxon>Spermatophyta</taxon>
        <taxon>Magnoliopsida</taxon>
        <taxon>eudicotyledons</taxon>
        <taxon>Gunneridae</taxon>
        <taxon>Pentapetalae</taxon>
        <taxon>rosids</taxon>
        <taxon>malvids</taxon>
        <taxon>Sapindales</taxon>
        <taxon>Rutaceae</taxon>
        <taxon>Aurantioideae</taxon>
        <taxon>Citrus</taxon>
    </lineage>
</organism>
<sequence>IWPPKDFGSLGRRAE</sequence>
<dbReference type="EMBL" id="KK784879">
    <property type="protein sequence ID" value="KDO78125.1"/>
    <property type="molecule type" value="Genomic_DNA"/>
</dbReference>
<feature type="non-terminal residue" evidence="1">
    <location>
        <position position="1"/>
    </location>
</feature>
<reference evidence="1 2" key="1">
    <citation type="submission" date="2014-04" db="EMBL/GenBank/DDBJ databases">
        <authorList>
            <consortium name="International Citrus Genome Consortium"/>
            <person name="Gmitter F."/>
            <person name="Chen C."/>
            <person name="Farmerie W."/>
            <person name="Harkins T."/>
            <person name="Desany B."/>
            <person name="Mohiuddin M."/>
            <person name="Kodira C."/>
            <person name="Borodovsky M."/>
            <person name="Lomsadze A."/>
            <person name="Burns P."/>
            <person name="Jenkins J."/>
            <person name="Prochnik S."/>
            <person name="Shu S."/>
            <person name="Chapman J."/>
            <person name="Pitluck S."/>
            <person name="Schmutz J."/>
            <person name="Rokhsar D."/>
        </authorList>
    </citation>
    <scope>NUCLEOTIDE SEQUENCE</scope>
</reference>
<protein>
    <submittedName>
        <fullName evidence="1">Uncharacterized protein</fullName>
    </submittedName>
</protein>
<evidence type="ECO:0000313" key="1">
    <source>
        <dbReference type="EMBL" id="KDO78126.1"/>
    </source>
</evidence>
<gene>
    <name evidence="1" type="ORF">CISIN_1g0308771mg</name>
</gene>
<accession>A0A067GS28</accession>
<proteinExistence type="predicted"/>
<dbReference type="EMBL" id="KK784879">
    <property type="protein sequence ID" value="KDO78126.1"/>
    <property type="molecule type" value="Genomic_DNA"/>
</dbReference>